<evidence type="ECO:0000313" key="2">
    <source>
        <dbReference type="Proteomes" id="UP000736787"/>
    </source>
</evidence>
<dbReference type="AlphaFoldDB" id="A0A8T1K160"/>
<gene>
    <name evidence="1" type="ORF">PC117_g19958</name>
</gene>
<evidence type="ECO:0000313" key="1">
    <source>
        <dbReference type="EMBL" id="KAG2908423.1"/>
    </source>
</evidence>
<proteinExistence type="predicted"/>
<sequence>MRGSLVSLALGPPPQIPRGLAPARLKSLLDKKVFPSLGRLSPPRTGRLTCAFLFQLQRELLHLLFQTLTFRSLSLAIPLVASLTSSKLFVKCTPVLAAFVRTCRSSFISGIADGMR</sequence>
<name>A0A8T1K160_9STRA</name>
<dbReference type="Proteomes" id="UP000736787">
    <property type="component" value="Unassembled WGS sequence"/>
</dbReference>
<accession>A0A8T1K160</accession>
<dbReference type="EMBL" id="RCMK01000899">
    <property type="protein sequence ID" value="KAG2908423.1"/>
    <property type="molecule type" value="Genomic_DNA"/>
</dbReference>
<organism evidence="1 2">
    <name type="scientific">Phytophthora cactorum</name>
    <dbReference type="NCBI Taxonomy" id="29920"/>
    <lineage>
        <taxon>Eukaryota</taxon>
        <taxon>Sar</taxon>
        <taxon>Stramenopiles</taxon>
        <taxon>Oomycota</taxon>
        <taxon>Peronosporomycetes</taxon>
        <taxon>Peronosporales</taxon>
        <taxon>Peronosporaceae</taxon>
        <taxon>Phytophthora</taxon>
    </lineage>
</organism>
<comment type="caution">
    <text evidence="1">The sequence shown here is derived from an EMBL/GenBank/DDBJ whole genome shotgun (WGS) entry which is preliminary data.</text>
</comment>
<reference evidence="1" key="1">
    <citation type="submission" date="2018-10" db="EMBL/GenBank/DDBJ databases">
        <title>Effector identification in a new, highly contiguous assembly of the strawberry crown rot pathogen Phytophthora cactorum.</title>
        <authorList>
            <person name="Armitage A.D."/>
            <person name="Nellist C.F."/>
            <person name="Bates H."/>
            <person name="Vickerstaff R.J."/>
            <person name="Harrison R.J."/>
        </authorList>
    </citation>
    <scope>NUCLEOTIDE SEQUENCE</scope>
    <source>
        <strain evidence="1">4040</strain>
    </source>
</reference>
<protein>
    <submittedName>
        <fullName evidence="1">Uncharacterized protein</fullName>
    </submittedName>
</protein>